<dbReference type="InterPro" id="IPR023013">
    <property type="entry name" value="AGPR_AS"/>
</dbReference>
<dbReference type="FunFam" id="3.30.360.10:FF:000014">
    <property type="entry name" value="N-acetyl-gamma-glutamyl-phosphate reductase"/>
    <property type="match status" value="1"/>
</dbReference>
<dbReference type="InterPro" id="IPR000534">
    <property type="entry name" value="Semialdehyde_DH_NAD-bd"/>
</dbReference>
<protein>
    <recommendedName>
        <fullName evidence="9">Probable N-acetyl-gamma-glutamyl-phosphate reductase, chloroplastic</fullName>
        <ecNumber evidence="2">1.2.1.38</ecNumber>
    </recommendedName>
    <alternativeName>
        <fullName evidence="10">N-acetyl-glutamate semialdehyde dehydrogenase</fullName>
    </alternativeName>
</protein>
<feature type="active site" evidence="11">
    <location>
        <position position="207"/>
    </location>
</feature>
<dbReference type="Pfam" id="PF01118">
    <property type="entry name" value="Semialdhyde_dh"/>
    <property type="match status" value="1"/>
</dbReference>
<evidence type="ECO:0000256" key="5">
    <source>
        <dbReference type="ARBA" id="ARBA00022857"/>
    </source>
</evidence>
<keyword evidence="4" id="KW-0028">Amino-acid biosynthesis</keyword>
<dbReference type="SUPFAM" id="SSF55347">
    <property type="entry name" value="Glyceraldehyde-3-phosphate dehydrogenase-like, C-terminal domain"/>
    <property type="match status" value="1"/>
</dbReference>
<keyword evidence="3" id="KW-0055">Arginine biosynthesis</keyword>
<dbReference type="InterPro" id="IPR036291">
    <property type="entry name" value="NAD(P)-bd_dom_sf"/>
</dbReference>
<evidence type="ECO:0000259" key="12">
    <source>
        <dbReference type="SMART" id="SM00859"/>
    </source>
</evidence>
<dbReference type="Gene3D" id="3.40.50.720">
    <property type="entry name" value="NAD(P)-binding Rossmann-like Domain"/>
    <property type="match status" value="1"/>
</dbReference>
<dbReference type="PROSITE" id="PS01224">
    <property type="entry name" value="ARGC"/>
    <property type="match status" value="1"/>
</dbReference>
<gene>
    <name evidence="13" type="ORF">CVIRNUC_007707</name>
</gene>
<evidence type="ECO:0000313" key="14">
    <source>
        <dbReference type="Proteomes" id="UP001314263"/>
    </source>
</evidence>
<evidence type="ECO:0000256" key="7">
    <source>
        <dbReference type="ARBA" id="ARBA00050557"/>
    </source>
</evidence>
<dbReference type="GO" id="GO:0003942">
    <property type="term" value="F:N-acetyl-gamma-glutamyl-phosphate reductase activity"/>
    <property type="evidence" value="ECO:0007669"/>
    <property type="project" value="UniProtKB-EC"/>
</dbReference>
<evidence type="ECO:0000256" key="9">
    <source>
        <dbReference type="ARBA" id="ARBA00067665"/>
    </source>
</evidence>
<name>A0AAV1IAV9_9CHLO</name>
<evidence type="ECO:0000256" key="3">
    <source>
        <dbReference type="ARBA" id="ARBA00022571"/>
    </source>
</evidence>
<evidence type="ECO:0000256" key="10">
    <source>
        <dbReference type="ARBA" id="ARBA00076903"/>
    </source>
</evidence>
<sequence length="403" mass="43441">MNALKGAPQCHAPAADRTIWSSRLPASHRSARRARLACQAAIAAPAPTVGTNGATSTEQVRIAVLGASGYTGEEVVRLLALHPNFSVAALTGESQAGKEFSDVFPHLVTATNVPRLTKVGDVDWGSIDAAFCCLPHATTQDILNSLPKHIKVVDLSADFRLKDIKMYAEWYGGEHRAPELQKEAVYGLTELHREEVKRARLVANPGCYPTSVQLPLCPLLEAGLIEKEDIIIDAKSGVSGAGRSAKQNLLYTEIAEGINCYGVGSHRHMPEIEQGLTESAGSPVRISFTPTLMPMSRGMQSTIYVKLANGASADDLRSHLQQRFAEETFVHVMDKGGIPHTRHVRGSNYNLISVFPDRISGRAIIISVIDNLVKGASGQAIQNLNVVMGIPEETGLLQQAMFP</sequence>
<evidence type="ECO:0000256" key="4">
    <source>
        <dbReference type="ARBA" id="ARBA00022605"/>
    </source>
</evidence>
<comment type="catalytic activity">
    <reaction evidence="7">
        <text>N-acetyl-L-glutamate 5-semialdehyde + phosphate + NADP(+) = N-acetyl-L-glutamyl 5-phosphate + NADPH + H(+)</text>
        <dbReference type="Rhea" id="RHEA:21588"/>
        <dbReference type="ChEBI" id="CHEBI:15378"/>
        <dbReference type="ChEBI" id="CHEBI:29123"/>
        <dbReference type="ChEBI" id="CHEBI:43474"/>
        <dbReference type="ChEBI" id="CHEBI:57783"/>
        <dbReference type="ChEBI" id="CHEBI:57936"/>
        <dbReference type="ChEBI" id="CHEBI:58349"/>
        <dbReference type="EC" id="1.2.1.38"/>
    </reaction>
</comment>
<dbReference type="GO" id="GO:0051287">
    <property type="term" value="F:NAD binding"/>
    <property type="evidence" value="ECO:0007669"/>
    <property type="project" value="InterPro"/>
</dbReference>
<dbReference type="CDD" id="cd17895">
    <property type="entry name" value="AGPR_1_N"/>
    <property type="match status" value="1"/>
</dbReference>
<dbReference type="AlphaFoldDB" id="A0AAV1IAV9"/>
<accession>A0AAV1IAV9</accession>
<dbReference type="PANTHER" id="PTHR32338">
    <property type="entry name" value="N-ACETYL-GAMMA-GLUTAMYL-PHOSPHATE REDUCTASE, CHLOROPLASTIC-RELATED-RELATED"/>
    <property type="match status" value="1"/>
</dbReference>
<dbReference type="InterPro" id="IPR000706">
    <property type="entry name" value="AGPR_type-1"/>
</dbReference>
<dbReference type="NCBIfam" id="TIGR01850">
    <property type="entry name" value="argC"/>
    <property type="match status" value="1"/>
</dbReference>
<keyword evidence="6" id="KW-0560">Oxidoreductase</keyword>
<dbReference type="EMBL" id="CAUYUE010000010">
    <property type="protein sequence ID" value="CAK0784503.1"/>
    <property type="molecule type" value="Genomic_DNA"/>
</dbReference>
<dbReference type="GO" id="GO:0070401">
    <property type="term" value="F:NADP+ binding"/>
    <property type="evidence" value="ECO:0007669"/>
    <property type="project" value="InterPro"/>
</dbReference>
<evidence type="ECO:0000313" key="13">
    <source>
        <dbReference type="EMBL" id="CAK0784503.1"/>
    </source>
</evidence>
<dbReference type="GO" id="GO:0006526">
    <property type="term" value="P:L-arginine biosynthetic process"/>
    <property type="evidence" value="ECO:0007669"/>
    <property type="project" value="UniProtKB-KW"/>
</dbReference>
<keyword evidence="5" id="KW-0521">NADP</keyword>
<organism evidence="13 14">
    <name type="scientific">Coccomyxa viridis</name>
    <dbReference type="NCBI Taxonomy" id="1274662"/>
    <lineage>
        <taxon>Eukaryota</taxon>
        <taxon>Viridiplantae</taxon>
        <taxon>Chlorophyta</taxon>
        <taxon>core chlorophytes</taxon>
        <taxon>Trebouxiophyceae</taxon>
        <taxon>Trebouxiophyceae incertae sedis</taxon>
        <taxon>Coccomyxaceae</taxon>
        <taxon>Coccomyxa</taxon>
    </lineage>
</organism>
<reference evidence="13 14" key="1">
    <citation type="submission" date="2023-10" db="EMBL/GenBank/DDBJ databases">
        <authorList>
            <person name="Maclean D."/>
            <person name="Macfadyen A."/>
        </authorList>
    </citation>
    <scope>NUCLEOTIDE SEQUENCE [LARGE SCALE GENOMIC DNA]</scope>
</reference>
<dbReference type="Proteomes" id="UP001314263">
    <property type="component" value="Unassembled WGS sequence"/>
</dbReference>
<feature type="domain" description="Semialdehyde dehydrogenase NAD-binding" evidence="12">
    <location>
        <begin position="61"/>
        <end position="199"/>
    </location>
</feature>
<comment type="pathway">
    <text evidence="1">Amino-acid biosynthesis; L-arginine biosynthesis; N(2)-acetyl-L-ornithine from L-glutamate: step 3/4.</text>
</comment>
<dbReference type="SUPFAM" id="SSF51735">
    <property type="entry name" value="NAD(P)-binding Rossmann-fold domains"/>
    <property type="match status" value="1"/>
</dbReference>
<dbReference type="InterPro" id="IPR050085">
    <property type="entry name" value="AGPR"/>
</dbReference>
<evidence type="ECO:0000256" key="2">
    <source>
        <dbReference type="ARBA" id="ARBA00013072"/>
    </source>
</evidence>
<dbReference type="EC" id="1.2.1.38" evidence="2"/>
<dbReference type="SMART" id="SM00859">
    <property type="entry name" value="Semialdhyde_dh"/>
    <property type="match status" value="1"/>
</dbReference>
<dbReference type="Gene3D" id="3.30.360.10">
    <property type="entry name" value="Dihydrodipicolinate Reductase, domain 2"/>
    <property type="match status" value="1"/>
</dbReference>
<evidence type="ECO:0000256" key="1">
    <source>
        <dbReference type="ARBA" id="ARBA00004862"/>
    </source>
</evidence>
<evidence type="ECO:0000256" key="8">
    <source>
        <dbReference type="ARBA" id="ARBA00060921"/>
    </source>
</evidence>
<dbReference type="Pfam" id="PF22698">
    <property type="entry name" value="Semialdhyde_dhC_1"/>
    <property type="match status" value="1"/>
</dbReference>
<keyword evidence="14" id="KW-1185">Reference proteome</keyword>
<dbReference type="CDD" id="cd23934">
    <property type="entry name" value="AGPR_1_C"/>
    <property type="match status" value="1"/>
</dbReference>
<comment type="caution">
    <text evidence="13">The sequence shown here is derived from an EMBL/GenBank/DDBJ whole genome shotgun (WGS) entry which is preliminary data.</text>
</comment>
<dbReference type="HAMAP" id="MF_00150">
    <property type="entry name" value="ArgC_type1"/>
    <property type="match status" value="1"/>
</dbReference>
<evidence type="ECO:0000256" key="11">
    <source>
        <dbReference type="PROSITE-ProRule" id="PRU10010"/>
    </source>
</evidence>
<comment type="similarity">
    <text evidence="8">Belongs to the NAGSA dehydrogenase family. Type 1 subfamily.</text>
</comment>
<dbReference type="InterPro" id="IPR058924">
    <property type="entry name" value="AGPR_dimerisation_dom"/>
</dbReference>
<evidence type="ECO:0000256" key="6">
    <source>
        <dbReference type="ARBA" id="ARBA00023002"/>
    </source>
</evidence>
<proteinExistence type="inferred from homology"/>
<dbReference type="PANTHER" id="PTHR32338:SF10">
    <property type="entry name" value="N-ACETYL-GAMMA-GLUTAMYL-PHOSPHATE REDUCTASE, CHLOROPLASTIC-RELATED"/>
    <property type="match status" value="1"/>
</dbReference>